<evidence type="ECO:0000256" key="6">
    <source>
        <dbReference type="ARBA" id="ARBA00023242"/>
    </source>
</evidence>
<evidence type="ECO:0000256" key="15">
    <source>
        <dbReference type="ARBA" id="ARBA00047875"/>
    </source>
</evidence>
<dbReference type="InterPro" id="IPR000086">
    <property type="entry name" value="NUDIX_hydrolase_dom"/>
</dbReference>
<dbReference type="GO" id="GO:0016077">
    <property type="term" value="P:sno(s)RNA catabolic process"/>
    <property type="evidence" value="ECO:0007669"/>
    <property type="project" value="TreeGrafter"/>
</dbReference>
<evidence type="ECO:0000256" key="1">
    <source>
        <dbReference type="ARBA" id="ARBA00001941"/>
    </source>
</evidence>
<reference evidence="18" key="1">
    <citation type="journal article" date="2023" name="Mol. Biol. Evol.">
        <title>Third-Generation Sequencing Reveals the Adaptive Role of the Epigenome in Three Deep-Sea Polychaetes.</title>
        <authorList>
            <person name="Perez M."/>
            <person name="Aroh O."/>
            <person name="Sun Y."/>
            <person name="Lan Y."/>
            <person name="Juniper S.K."/>
            <person name="Young C.R."/>
            <person name="Angers B."/>
            <person name="Qian P.Y."/>
        </authorList>
    </citation>
    <scope>NUCLEOTIDE SEQUENCE</scope>
    <source>
        <strain evidence="18">P08H-3</strain>
    </source>
</reference>
<dbReference type="GO" id="GO:0140933">
    <property type="term" value="F:5'-(N(7)-methylguanosine 5'-triphospho)-[mRNA] hydrolase activity"/>
    <property type="evidence" value="ECO:0007669"/>
    <property type="project" value="UniProtKB-EC"/>
</dbReference>
<dbReference type="GO" id="GO:0005654">
    <property type="term" value="C:nucleoplasm"/>
    <property type="evidence" value="ECO:0007669"/>
    <property type="project" value="UniProtKB-SubCell"/>
</dbReference>
<comment type="subcellular location">
    <subcellularLocation>
        <location evidence="2">Nucleus</location>
        <location evidence="2">Nucleolus</location>
    </subcellularLocation>
    <subcellularLocation>
        <location evidence="3">Nucleus</location>
        <location evidence="3">Nucleoplasm</location>
    </subcellularLocation>
</comment>
<evidence type="ECO:0000256" key="14">
    <source>
        <dbReference type="ARBA" id="ARBA00047661"/>
    </source>
</evidence>
<evidence type="ECO:0000256" key="7">
    <source>
        <dbReference type="ARBA" id="ARBA00038173"/>
    </source>
</evidence>
<dbReference type="GO" id="GO:0009117">
    <property type="term" value="P:nucleotide metabolic process"/>
    <property type="evidence" value="ECO:0007669"/>
    <property type="project" value="UniProtKB-KW"/>
</dbReference>
<dbReference type="InterPro" id="IPR015797">
    <property type="entry name" value="NUDIX_hydrolase-like_dom_sf"/>
</dbReference>
<dbReference type="GO" id="GO:0005730">
    <property type="term" value="C:nucleolus"/>
    <property type="evidence" value="ECO:0007669"/>
    <property type="project" value="UniProtKB-SubCell"/>
</dbReference>
<keyword evidence="5" id="KW-0546">Nucleotide metabolism</keyword>
<evidence type="ECO:0000256" key="4">
    <source>
        <dbReference type="ARBA" id="ARBA00022884"/>
    </source>
</evidence>
<proteinExistence type="inferred from homology"/>
<dbReference type="Pfam" id="PF22327">
    <property type="entry name" value="Nudt16-like"/>
    <property type="match status" value="1"/>
</dbReference>
<dbReference type="PANTHER" id="PTHR31699">
    <property type="entry name" value="NUDIX T16 FAMILY MEMBER"/>
    <property type="match status" value="1"/>
</dbReference>
<evidence type="ECO:0000259" key="17">
    <source>
        <dbReference type="PROSITE" id="PS51462"/>
    </source>
</evidence>
<keyword evidence="4" id="KW-0694">RNA-binding</keyword>
<organism evidence="18 19">
    <name type="scientific">Paralvinella palmiformis</name>
    <dbReference type="NCBI Taxonomy" id="53620"/>
    <lineage>
        <taxon>Eukaryota</taxon>
        <taxon>Metazoa</taxon>
        <taxon>Spiralia</taxon>
        <taxon>Lophotrochozoa</taxon>
        <taxon>Annelida</taxon>
        <taxon>Polychaeta</taxon>
        <taxon>Sedentaria</taxon>
        <taxon>Canalipalpata</taxon>
        <taxon>Terebellida</taxon>
        <taxon>Terebelliformia</taxon>
        <taxon>Alvinellidae</taxon>
        <taxon>Paralvinella</taxon>
    </lineage>
</organism>
<evidence type="ECO:0000256" key="8">
    <source>
        <dbReference type="ARBA" id="ARBA00038899"/>
    </source>
</evidence>
<dbReference type="PANTHER" id="PTHR31699:SF1">
    <property type="entry name" value="U8 SNORNA-DECAPPING ENZYME"/>
    <property type="match status" value="1"/>
</dbReference>
<dbReference type="EMBL" id="JAODUP010000930">
    <property type="protein sequence ID" value="KAK2142637.1"/>
    <property type="molecule type" value="Genomic_DNA"/>
</dbReference>
<evidence type="ECO:0000256" key="9">
    <source>
        <dbReference type="ARBA" id="ARBA00039871"/>
    </source>
</evidence>
<name>A0AAD9IXX8_9ANNE</name>
<dbReference type="GO" id="GO:1990174">
    <property type="term" value="F:phosphodiesterase decapping endonuclease activity"/>
    <property type="evidence" value="ECO:0007669"/>
    <property type="project" value="TreeGrafter"/>
</dbReference>
<dbReference type="EC" id="3.6.1.64" evidence="8"/>
<keyword evidence="6" id="KW-0539">Nucleus</keyword>
<feature type="domain" description="Nudix hydrolase" evidence="17">
    <location>
        <begin position="105"/>
        <end position="249"/>
    </location>
</feature>
<evidence type="ECO:0000313" key="18">
    <source>
        <dbReference type="EMBL" id="KAK2142637.1"/>
    </source>
</evidence>
<protein>
    <recommendedName>
        <fullName evidence="9">U8 snoRNA-decapping enzyme</fullName>
        <ecNumber evidence="8">3.6.1.64</ecNumber>
    </recommendedName>
    <alternativeName>
        <fullName evidence="12">IDP phosphatase</fullName>
    </alternativeName>
    <alternativeName>
        <fullName evidence="10">Inosine diphosphate phosphatase</fullName>
    </alternativeName>
    <alternativeName>
        <fullName evidence="11">Nucleoside diphosphate-linked moiety X motif 16</fullName>
    </alternativeName>
    <alternativeName>
        <fullName evidence="13">m7GpppN-mRNA hydrolase</fullName>
    </alternativeName>
</protein>
<gene>
    <name evidence="18" type="ORF">LSH36_930g00030</name>
</gene>
<comment type="catalytic activity">
    <reaction evidence="15">
        <text>IDP + H2O = IMP + phosphate + H(+)</text>
        <dbReference type="Rhea" id="RHEA:35207"/>
        <dbReference type="ChEBI" id="CHEBI:15377"/>
        <dbReference type="ChEBI" id="CHEBI:15378"/>
        <dbReference type="ChEBI" id="CHEBI:43474"/>
        <dbReference type="ChEBI" id="CHEBI:58053"/>
        <dbReference type="ChEBI" id="CHEBI:58280"/>
        <dbReference type="EC" id="3.6.1.64"/>
    </reaction>
    <physiologicalReaction direction="left-to-right" evidence="15">
        <dbReference type="Rhea" id="RHEA:35208"/>
    </physiologicalReaction>
</comment>
<comment type="catalytic activity">
    <reaction evidence="16">
        <text>dIDP + H2O = dIMP + phosphate + H(+)</text>
        <dbReference type="Rhea" id="RHEA:35211"/>
        <dbReference type="ChEBI" id="CHEBI:15377"/>
        <dbReference type="ChEBI" id="CHEBI:15378"/>
        <dbReference type="ChEBI" id="CHEBI:43474"/>
        <dbReference type="ChEBI" id="CHEBI:61194"/>
        <dbReference type="ChEBI" id="CHEBI:62286"/>
        <dbReference type="EC" id="3.6.1.64"/>
    </reaction>
    <physiologicalReaction direction="left-to-right" evidence="16">
        <dbReference type="Rhea" id="RHEA:35212"/>
    </physiologicalReaction>
</comment>
<evidence type="ECO:0000256" key="12">
    <source>
        <dbReference type="ARBA" id="ARBA00042015"/>
    </source>
</evidence>
<dbReference type="GO" id="GO:1990003">
    <property type="term" value="F:IDP phosphatase activity"/>
    <property type="evidence" value="ECO:0007669"/>
    <property type="project" value="UniProtKB-EC"/>
</dbReference>
<dbReference type="InterPro" id="IPR054754">
    <property type="entry name" value="NudT16"/>
</dbReference>
<keyword evidence="19" id="KW-1185">Reference proteome</keyword>
<dbReference type="PROSITE" id="PS51462">
    <property type="entry name" value="NUDIX"/>
    <property type="match status" value="1"/>
</dbReference>
<evidence type="ECO:0000256" key="13">
    <source>
        <dbReference type="ARBA" id="ARBA00043162"/>
    </source>
</evidence>
<dbReference type="GO" id="GO:0030515">
    <property type="term" value="F:snoRNA binding"/>
    <property type="evidence" value="ECO:0007669"/>
    <property type="project" value="TreeGrafter"/>
</dbReference>
<sequence length="289" mass="32912">MHCRNGVLSSAGSWFDDSTFSVTSGLDLLELSWTNESAAARTSRMRFRLMVSKACDISMPNLWKTHFLVITTEISIRCAHTMSAQLLALLKPLWSSFCDDPAGLGGHRVKIYVVAHPAMPAEQELKLAFYTRLPCRGGELGFPGGHIEHTDQSVIDGLNRELREEINIKRRHQLNQGDHVLTLVRHQPPFVEHFYIHEILPSEFVEIEKKVPGGHRWGIEIFGVIRVPLSVDEDGIKGFPSFLSNRFMHNARSLLIEGIQLRQLMHRKQLKELVRVSDRYLQKTSKTPQ</sequence>
<dbReference type="GO" id="GO:0006402">
    <property type="term" value="P:mRNA catabolic process"/>
    <property type="evidence" value="ECO:0007669"/>
    <property type="project" value="TreeGrafter"/>
</dbReference>
<evidence type="ECO:0000256" key="16">
    <source>
        <dbReference type="ARBA" id="ARBA00048945"/>
    </source>
</evidence>
<evidence type="ECO:0000256" key="5">
    <source>
        <dbReference type="ARBA" id="ARBA00023080"/>
    </source>
</evidence>
<evidence type="ECO:0000256" key="11">
    <source>
        <dbReference type="ARBA" id="ARBA00041656"/>
    </source>
</evidence>
<dbReference type="Proteomes" id="UP001208570">
    <property type="component" value="Unassembled WGS sequence"/>
</dbReference>
<evidence type="ECO:0000256" key="3">
    <source>
        <dbReference type="ARBA" id="ARBA00004642"/>
    </source>
</evidence>
<comment type="caution">
    <text evidence="18">The sequence shown here is derived from an EMBL/GenBank/DDBJ whole genome shotgun (WGS) entry which is preliminary data.</text>
</comment>
<comment type="similarity">
    <text evidence="7">Belongs to the Nudix hydrolase family. NUDT16 subfamily.</text>
</comment>
<dbReference type="SUPFAM" id="SSF55811">
    <property type="entry name" value="Nudix"/>
    <property type="match status" value="1"/>
</dbReference>
<comment type="cofactor">
    <cofactor evidence="1">
        <name>Co(2+)</name>
        <dbReference type="ChEBI" id="CHEBI:48828"/>
    </cofactor>
</comment>
<evidence type="ECO:0000256" key="10">
    <source>
        <dbReference type="ARBA" id="ARBA00041450"/>
    </source>
</evidence>
<comment type="catalytic activity">
    <reaction evidence="14">
        <text>a 5'-end (N(7)-methyl 5'-triphosphoguanosine)-ribonucleoside in mRNA + H2O = N(7)-methyl-GDP + a 5'-end phospho-ribonucleoside in mRNA + 2 H(+)</text>
        <dbReference type="Rhea" id="RHEA:67484"/>
        <dbReference type="Rhea" id="RHEA-COMP:15692"/>
        <dbReference type="Rhea" id="RHEA-COMP:17167"/>
        <dbReference type="ChEBI" id="CHEBI:15377"/>
        <dbReference type="ChEBI" id="CHEBI:15378"/>
        <dbReference type="ChEBI" id="CHEBI:63714"/>
        <dbReference type="ChEBI" id="CHEBI:138282"/>
        <dbReference type="ChEBI" id="CHEBI:156461"/>
        <dbReference type="EC" id="3.6.1.62"/>
    </reaction>
    <physiologicalReaction direction="left-to-right" evidence="14">
        <dbReference type="Rhea" id="RHEA:67485"/>
    </physiologicalReaction>
</comment>
<dbReference type="Gene3D" id="3.90.79.10">
    <property type="entry name" value="Nucleoside Triphosphate Pyrophosphohydrolase"/>
    <property type="match status" value="1"/>
</dbReference>
<accession>A0AAD9IXX8</accession>
<evidence type="ECO:0000313" key="19">
    <source>
        <dbReference type="Proteomes" id="UP001208570"/>
    </source>
</evidence>
<evidence type="ECO:0000256" key="2">
    <source>
        <dbReference type="ARBA" id="ARBA00004604"/>
    </source>
</evidence>
<dbReference type="AlphaFoldDB" id="A0AAD9IXX8"/>